<accession>A0ABM7CS59</accession>
<keyword evidence="3" id="KW-1185">Reference proteome</keyword>
<dbReference type="InterPro" id="IPR014922">
    <property type="entry name" value="YdhG-like"/>
</dbReference>
<evidence type="ECO:0000313" key="2">
    <source>
        <dbReference type="EMBL" id="AZL74285.1"/>
    </source>
</evidence>
<gene>
    <name evidence="2" type="ORF">EI693_14860</name>
</gene>
<sequence length="131" mass="14641">MPSLLEDLSLSNPTASQLIDARIAALTDWRGHRLAQVRALIRRADPIVREEVKWRGTPVWFHAGVLCTGECYKDKLKLTFLKGTELADPTGLFNASFEGGTRRAIDLFEGDRLNERAFMALIRAAVLFNLG</sequence>
<protein>
    <submittedName>
        <fullName evidence="2">DUF1801 domain-containing protein</fullName>
    </submittedName>
</protein>
<name>A0ABM7CS59_9PSED</name>
<dbReference type="EMBL" id="CP034337">
    <property type="protein sequence ID" value="AZL74285.1"/>
    <property type="molecule type" value="Genomic_DNA"/>
</dbReference>
<proteinExistence type="predicted"/>
<evidence type="ECO:0000313" key="3">
    <source>
        <dbReference type="Proteomes" id="UP000272622"/>
    </source>
</evidence>
<dbReference type="Proteomes" id="UP000272622">
    <property type="component" value="Chromosome"/>
</dbReference>
<reference evidence="2 3" key="1">
    <citation type="submission" date="2018-12" db="EMBL/GenBank/DDBJ databases">
        <authorList>
            <person name="Li S."/>
            <person name="Yang R."/>
            <person name="Chen G."/>
            <person name="Zou L."/>
            <person name="Zhang C."/>
            <person name="Chen Y."/>
            <person name="Liu Z."/>
            <person name="Li Y."/>
            <person name="Yan Y."/>
            <person name="Huang M."/>
            <person name="Chen T."/>
        </authorList>
    </citation>
    <scope>NUCLEOTIDE SEQUENCE [LARGE SCALE GENOMIC DNA]</scope>
    <source>
        <strain evidence="2 3">2014</strain>
    </source>
</reference>
<organism evidence="2 3">
    <name type="scientific">Pseudomonas oryziphila</name>
    <dbReference type="NCBI Taxonomy" id="2894079"/>
    <lineage>
        <taxon>Bacteria</taxon>
        <taxon>Pseudomonadati</taxon>
        <taxon>Pseudomonadota</taxon>
        <taxon>Gammaproteobacteria</taxon>
        <taxon>Pseudomonadales</taxon>
        <taxon>Pseudomonadaceae</taxon>
        <taxon>Pseudomonas</taxon>
    </lineage>
</organism>
<dbReference type="Pfam" id="PF08818">
    <property type="entry name" value="DUF1801"/>
    <property type="match status" value="1"/>
</dbReference>
<dbReference type="SUPFAM" id="SSF159888">
    <property type="entry name" value="YdhG-like"/>
    <property type="match status" value="1"/>
</dbReference>
<evidence type="ECO:0000259" key="1">
    <source>
        <dbReference type="Pfam" id="PF08818"/>
    </source>
</evidence>
<feature type="domain" description="YdhG-like" evidence="1">
    <location>
        <begin position="32"/>
        <end position="126"/>
    </location>
</feature>